<evidence type="ECO:0000256" key="1">
    <source>
        <dbReference type="SAM" id="MobiDB-lite"/>
    </source>
</evidence>
<dbReference type="PATRIC" id="fig|1121362.3.peg.1862"/>
<dbReference type="KEGG" id="chn:A605_09225"/>
<accession>M1NTP2</accession>
<evidence type="ECO:0000256" key="2">
    <source>
        <dbReference type="SAM" id="SignalP"/>
    </source>
</evidence>
<protein>
    <recommendedName>
        <fullName evidence="5">Secreted protein</fullName>
    </recommendedName>
</protein>
<dbReference type="HOGENOM" id="CLU_100910_0_0_11"/>
<feature type="compositionally biased region" description="Low complexity" evidence="1">
    <location>
        <begin position="84"/>
        <end position="102"/>
    </location>
</feature>
<proteinExistence type="predicted"/>
<dbReference type="Proteomes" id="UP000011723">
    <property type="component" value="Chromosome"/>
</dbReference>
<feature type="compositionally biased region" description="Acidic residues" evidence="1">
    <location>
        <begin position="52"/>
        <end position="74"/>
    </location>
</feature>
<evidence type="ECO:0008006" key="5">
    <source>
        <dbReference type="Google" id="ProtNLM"/>
    </source>
</evidence>
<feature type="signal peptide" evidence="2">
    <location>
        <begin position="1"/>
        <end position="24"/>
    </location>
</feature>
<feature type="chain" id="PRO_5039152847" description="Secreted protein" evidence="2">
    <location>
        <begin position="25"/>
        <end position="244"/>
    </location>
</feature>
<reference evidence="3 4" key="1">
    <citation type="journal article" date="2012" name="Stand. Genomic Sci.">
        <title>Genome sequence of the halotolerant bacterium Corynebacterium halotolerans type strain YIM 70093(T) (= DSM 44683(T)).</title>
        <authorList>
            <person name="Ruckert C."/>
            <person name="Albersmeier A."/>
            <person name="Al-Dilaimi A."/>
            <person name="Niehaus K."/>
            <person name="Szczepanowski R."/>
            <person name="Kalinowski J."/>
        </authorList>
    </citation>
    <scope>NUCLEOTIDE SEQUENCE [LARGE SCALE GENOMIC DNA]</scope>
    <source>
        <strain evidence="3">YIM 70093</strain>
    </source>
</reference>
<feature type="compositionally biased region" description="Low complexity" evidence="1">
    <location>
        <begin position="35"/>
        <end position="51"/>
    </location>
</feature>
<keyword evidence="4" id="KW-1185">Reference proteome</keyword>
<organism evidence="3 4">
    <name type="scientific">Corynebacterium halotolerans YIM 70093 = DSM 44683</name>
    <dbReference type="NCBI Taxonomy" id="1121362"/>
    <lineage>
        <taxon>Bacteria</taxon>
        <taxon>Bacillati</taxon>
        <taxon>Actinomycetota</taxon>
        <taxon>Actinomycetes</taxon>
        <taxon>Mycobacteriales</taxon>
        <taxon>Corynebacteriaceae</taxon>
        <taxon>Corynebacterium</taxon>
    </lineage>
</organism>
<keyword evidence="2" id="KW-0732">Signal</keyword>
<feature type="region of interest" description="Disordered" evidence="1">
    <location>
        <begin position="28"/>
        <end position="102"/>
    </location>
</feature>
<name>M1NTP2_9CORY</name>
<dbReference type="RefSeq" id="WP_015401266.1">
    <property type="nucleotide sequence ID" value="NC_020302.1"/>
</dbReference>
<evidence type="ECO:0000313" key="4">
    <source>
        <dbReference type="Proteomes" id="UP000011723"/>
    </source>
</evidence>
<dbReference type="AlphaFoldDB" id="M1NTP2"/>
<evidence type="ECO:0000313" key="3">
    <source>
        <dbReference type="EMBL" id="AGF72847.1"/>
    </source>
</evidence>
<dbReference type="STRING" id="1121362.A605_09225"/>
<dbReference type="eggNOG" id="ENOG5031IYV">
    <property type="taxonomic scope" value="Bacteria"/>
</dbReference>
<dbReference type="EMBL" id="CP003697">
    <property type="protein sequence ID" value="AGF72847.1"/>
    <property type="molecule type" value="Genomic_DNA"/>
</dbReference>
<dbReference type="OrthoDB" id="4426207at2"/>
<gene>
    <name evidence="3" type="ORF">A605_09225</name>
</gene>
<sequence length="244" mass="25755">MSLSATAKKTFVALVLAAPLTLVACGSEAEEPAEDTATTTTAETSATTTEETTTEEATTEETSTEEAPEEDPDENSERGREVDPAPQGAAADPQGETVTPDADPAAALDEAFSPSQLNYAQLAPVESGGPANEADRAAIEGLLRGMYETTTVHNFLRYLPDNTCSAVLDAQGDREAYYDFTGIPDMPLNQLPTYVNAQPRIDSVTDVRVDGDTASATVTASSGGETETATQRFQREGGTWKFCN</sequence>